<gene>
    <name evidence="9" type="ORF">AWU82_24265</name>
</gene>
<keyword evidence="2" id="KW-0444">Lipid biosynthesis</keyword>
<keyword evidence="4" id="KW-0808">Transferase</keyword>
<dbReference type="EMBL" id="CP014205">
    <property type="protein sequence ID" value="AMQ86318.1"/>
    <property type="molecule type" value="Genomic_DNA"/>
</dbReference>
<dbReference type="Pfam" id="PF00132">
    <property type="entry name" value="Hexapep"/>
    <property type="match status" value="2"/>
</dbReference>
<dbReference type="InterPro" id="IPR014710">
    <property type="entry name" value="RmlC-like_jellyroll"/>
</dbReference>
<keyword evidence="9" id="KW-0413">Isomerase</keyword>
<evidence type="ECO:0000259" key="8">
    <source>
        <dbReference type="Pfam" id="PF05523"/>
    </source>
</evidence>
<evidence type="ECO:0000313" key="10">
    <source>
        <dbReference type="Proteomes" id="UP000075187"/>
    </source>
</evidence>
<evidence type="ECO:0000256" key="7">
    <source>
        <dbReference type="ARBA" id="ARBA00023315"/>
    </source>
</evidence>
<organism evidence="9 10">
    <name type="scientific">Pseudomonas glycinae</name>
    <dbReference type="NCBI Taxonomy" id="1785145"/>
    <lineage>
        <taxon>Bacteria</taxon>
        <taxon>Pseudomonadati</taxon>
        <taxon>Pseudomonadota</taxon>
        <taxon>Gammaproteobacteria</taxon>
        <taxon>Pseudomonadales</taxon>
        <taxon>Pseudomonadaceae</taxon>
        <taxon>Pseudomonas</taxon>
    </lineage>
</organism>
<proteinExistence type="inferred from homology"/>
<dbReference type="PROSITE" id="PS00101">
    <property type="entry name" value="HEXAPEP_TRANSFERASES"/>
    <property type="match status" value="1"/>
</dbReference>
<dbReference type="CDD" id="cd03358">
    <property type="entry name" value="LbH_WxcM_N_like"/>
    <property type="match status" value="1"/>
</dbReference>
<keyword evidence="7" id="KW-0012">Acyltransferase</keyword>
<keyword evidence="3" id="KW-0441">Lipid A biosynthesis</keyword>
<dbReference type="InterPro" id="IPR001451">
    <property type="entry name" value="Hexapep"/>
</dbReference>
<reference evidence="9" key="1">
    <citation type="submission" date="2017-12" db="EMBL/GenBank/DDBJ databases">
        <title>Pseudomonas sp. MS586 complete sequence.</title>
        <authorList>
            <person name="Lu S."/>
            <person name="Deng P."/>
        </authorList>
    </citation>
    <scope>NUCLEOTIDE SEQUENCE</scope>
    <source>
        <strain evidence="9">MS586</strain>
    </source>
</reference>
<comment type="similarity">
    <text evidence="1">Belongs to the transferase hexapeptide repeat family.</text>
</comment>
<dbReference type="PANTHER" id="PTHR43300:SF4">
    <property type="entry name" value="ACYL-[ACYL-CARRIER-PROTEIN]--UDP-N-ACETYLGLUCOSAMINE O-ACYLTRANSFERASE"/>
    <property type="match status" value="1"/>
</dbReference>
<dbReference type="Gene3D" id="2.160.10.10">
    <property type="entry name" value="Hexapeptide repeat proteins"/>
    <property type="match status" value="1"/>
</dbReference>
<keyword evidence="10" id="KW-1185">Reference proteome</keyword>
<evidence type="ECO:0000256" key="4">
    <source>
        <dbReference type="ARBA" id="ARBA00022679"/>
    </source>
</evidence>
<dbReference type="SUPFAM" id="SSF51182">
    <property type="entry name" value="RmlC-like cupins"/>
    <property type="match status" value="1"/>
</dbReference>
<dbReference type="InterPro" id="IPR008894">
    <property type="entry name" value="QdtA_cupin_dom"/>
</dbReference>
<dbReference type="Proteomes" id="UP000075187">
    <property type="component" value="Chromosome"/>
</dbReference>
<dbReference type="RefSeq" id="WP_064383370.1">
    <property type="nucleotide sequence ID" value="NZ_BQIG01000015.1"/>
</dbReference>
<evidence type="ECO:0000256" key="6">
    <source>
        <dbReference type="ARBA" id="ARBA00023098"/>
    </source>
</evidence>
<evidence type="ECO:0000256" key="5">
    <source>
        <dbReference type="ARBA" id="ARBA00022737"/>
    </source>
</evidence>
<evidence type="ECO:0000256" key="1">
    <source>
        <dbReference type="ARBA" id="ARBA00007274"/>
    </source>
</evidence>
<dbReference type="Pfam" id="PF05523">
    <property type="entry name" value="FdtA"/>
    <property type="match status" value="1"/>
</dbReference>
<dbReference type="SUPFAM" id="SSF51161">
    <property type="entry name" value="Trimeric LpxA-like enzymes"/>
    <property type="match status" value="1"/>
</dbReference>
<dbReference type="InterPro" id="IPR011051">
    <property type="entry name" value="RmlC_Cupin_sf"/>
</dbReference>
<dbReference type="InterPro" id="IPR011004">
    <property type="entry name" value="Trimer_LpxA-like_sf"/>
</dbReference>
<evidence type="ECO:0000256" key="2">
    <source>
        <dbReference type="ARBA" id="ARBA00022516"/>
    </source>
</evidence>
<evidence type="ECO:0000313" key="9">
    <source>
        <dbReference type="EMBL" id="AMQ86318.1"/>
    </source>
</evidence>
<name>A0ABN4MWB8_9PSED</name>
<keyword evidence="6" id="KW-0443">Lipid metabolism</keyword>
<dbReference type="InterPro" id="IPR050179">
    <property type="entry name" value="Trans_hexapeptide_repeat"/>
</dbReference>
<dbReference type="PANTHER" id="PTHR43300">
    <property type="entry name" value="ACETYLTRANSFERASE"/>
    <property type="match status" value="1"/>
</dbReference>
<dbReference type="GO" id="GO:0016853">
    <property type="term" value="F:isomerase activity"/>
    <property type="evidence" value="ECO:0007669"/>
    <property type="project" value="UniProtKB-KW"/>
</dbReference>
<evidence type="ECO:0000256" key="3">
    <source>
        <dbReference type="ARBA" id="ARBA00022556"/>
    </source>
</evidence>
<accession>A0ABN4MWB8</accession>
<feature type="domain" description="Sugar 3,4-ketoisomerase QdtA cupin" evidence="8">
    <location>
        <begin position="185"/>
        <end position="313"/>
    </location>
</feature>
<sequence length="318" mass="35009">MTNENTEYFVHPNGLCESPHIGKDTKIWAFAHVLPQARLGAECNICDNVFIENDVVIGDRVTIKCGVQVWDGINIENDVFIGPNATFTNDRMPRSKQYPDEFLRTVVKTRASIGANATILPGLTIGENAMVGAGAVVTRSVPPFAIVVGNPAKIIGYADAVDNTSESMKVSASSKPAVTGTNVAGVTLHTFKAVPDLRGSLSVGEFEREIPFTPKRYFLVYDVPTADTRGEHAHHQCHQFLIAVRGSIRVVVDDGRTREEITLDKPNMGLYLPPMTWGIQYKYSQDAMLLVFASDYYDSADYIRDYGEFVSLIKSQQA</sequence>
<dbReference type="CDD" id="cd20292">
    <property type="entry name" value="cupin_QdtA-like"/>
    <property type="match status" value="1"/>
</dbReference>
<dbReference type="InterPro" id="IPR018357">
    <property type="entry name" value="Hexapep_transf_CS"/>
</dbReference>
<dbReference type="Gene3D" id="2.60.120.10">
    <property type="entry name" value="Jelly Rolls"/>
    <property type="match status" value="1"/>
</dbReference>
<protein>
    <submittedName>
        <fullName evidence="9">Isomerase</fullName>
    </submittedName>
</protein>
<keyword evidence="5" id="KW-0677">Repeat</keyword>